<accession>A0A0A8Y849</accession>
<evidence type="ECO:0000313" key="1">
    <source>
        <dbReference type="EMBL" id="JAD21380.1"/>
    </source>
</evidence>
<reference evidence="1" key="2">
    <citation type="journal article" date="2015" name="Data Brief">
        <title>Shoot transcriptome of the giant reed, Arundo donax.</title>
        <authorList>
            <person name="Barrero R.A."/>
            <person name="Guerrero F.D."/>
            <person name="Moolhuijzen P."/>
            <person name="Goolsby J.A."/>
            <person name="Tidwell J."/>
            <person name="Bellgard S.E."/>
            <person name="Bellgard M.I."/>
        </authorList>
    </citation>
    <scope>NUCLEOTIDE SEQUENCE</scope>
    <source>
        <tissue evidence="1">Shoot tissue taken approximately 20 cm above the soil surface</tissue>
    </source>
</reference>
<proteinExistence type="predicted"/>
<organism evidence="1">
    <name type="scientific">Arundo donax</name>
    <name type="common">Giant reed</name>
    <name type="synonym">Donax arundinaceus</name>
    <dbReference type="NCBI Taxonomy" id="35708"/>
    <lineage>
        <taxon>Eukaryota</taxon>
        <taxon>Viridiplantae</taxon>
        <taxon>Streptophyta</taxon>
        <taxon>Embryophyta</taxon>
        <taxon>Tracheophyta</taxon>
        <taxon>Spermatophyta</taxon>
        <taxon>Magnoliopsida</taxon>
        <taxon>Liliopsida</taxon>
        <taxon>Poales</taxon>
        <taxon>Poaceae</taxon>
        <taxon>PACMAD clade</taxon>
        <taxon>Arundinoideae</taxon>
        <taxon>Arundineae</taxon>
        <taxon>Arundo</taxon>
    </lineage>
</organism>
<sequence>MTCAWSGCASVTLAGHG</sequence>
<reference evidence="1" key="1">
    <citation type="submission" date="2014-09" db="EMBL/GenBank/DDBJ databases">
        <authorList>
            <person name="Magalhaes I.L.F."/>
            <person name="Oliveira U."/>
            <person name="Santos F.R."/>
            <person name="Vidigal T.H.D.A."/>
            <person name="Brescovit A.D."/>
            <person name="Santos A.J."/>
        </authorList>
    </citation>
    <scope>NUCLEOTIDE SEQUENCE</scope>
    <source>
        <tissue evidence="1">Shoot tissue taken approximately 20 cm above the soil surface</tissue>
    </source>
</reference>
<name>A0A0A8Y849_ARUDO</name>
<dbReference type="AlphaFoldDB" id="A0A0A8Y849"/>
<dbReference type="EMBL" id="GBRH01276515">
    <property type="protein sequence ID" value="JAD21380.1"/>
    <property type="molecule type" value="Transcribed_RNA"/>
</dbReference>
<protein>
    <submittedName>
        <fullName evidence="1">Uncharacterized protein</fullName>
    </submittedName>
</protein>